<name>A0A5N7AXT5_9EURO</name>
<evidence type="ECO:0000256" key="1">
    <source>
        <dbReference type="SAM" id="MobiDB-lite"/>
    </source>
</evidence>
<keyword evidence="4" id="KW-1185">Reference proteome</keyword>
<feature type="region of interest" description="Disordered" evidence="1">
    <location>
        <begin position="326"/>
        <end position="386"/>
    </location>
</feature>
<evidence type="ECO:0000313" key="3">
    <source>
        <dbReference type="EMBL" id="KAE8374591.1"/>
    </source>
</evidence>
<sequence>MTSPTEQMFLFGDIIDSEPLSGLALFGYADLTEGSAIISATIIVSAYITSDWKVLSSWISTLLTAVVRPICAVVQGMSWLLMQLVAVRSLADVFATLRTLEDGAKSQVIKSRLSRLVSTVVNWYFPFNRPLATVCRLSLSFICGTTAVYGLLLPAAWYISGLAVAVSSPEEELPYRCFGQEIGFEVRAIIRDDRQLPRLFEGEIHHFYALAFVTTSVSCAILVALFWSALARGVHGPHLAAGKVDPARHETQLRGMPPTSREIDLWNMIDQCEGVIAKQKGLLRANAEELRIVKQRMEDDWALVKELSARPAPVKETRPRETTVIVERGTPPGDRGQGRAAQHRPGKTEVGKGRFHFEGADPLRTDCPIGTTGGPGEGGGGGRFPH</sequence>
<evidence type="ECO:0000313" key="4">
    <source>
        <dbReference type="Proteomes" id="UP000326198"/>
    </source>
</evidence>
<feature type="transmembrane region" description="Helical" evidence="2">
    <location>
        <begin position="207"/>
        <end position="230"/>
    </location>
</feature>
<evidence type="ECO:0000256" key="2">
    <source>
        <dbReference type="SAM" id="Phobius"/>
    </source>
</evidence>
<dbReference type="OrthoDB" id="4510215at2759"/>
<feature type="compositionally biased region" description="Gly residues" evidence="1">
    <location>
        <begin position="371"/>
        <end position="386"/>
    </location>
</feature>
<keyword evidence="2" id="KW-0812">Transmembrane</keyword>
<accession>A0A5N7AXT5</accession>
<keyword evidence="2" id="KW-0472">Membrane</keyword>
<feature type="compositionally biased region" description="Basic and acidic residues" evidence="1">
    <location>
        <begin position="346"/>
        <end position="364"/>
    </location>
</feature>
<feature type="transmembrane region" description="Helical" evidence="2">
    <location>
        <begin position="137"/>
        <end position="159"/>
    </location>
</feature>
<proteinExistence type="predicted"/>
<dbReference type="Proteomes" id="UP000326198">
    <property type="component" value="Unassembled WGS sequence"/>
</dbReference>
<dbReference type="AlphaFoldDB" id="A0A5N7AXT5"/>
<organism evidence="3 4">
    <name type="scientific">Aspergillus bertholletiae</name>
    <dbReference type="NCBI Taxonomy" id="1226010"/>
    <lineage>
        <taxon>Eukaryota</taxon>
        <taxon>Fungi</taxon>
        <taxon>Dikarya</taxon>
        <taxon>Ascomycota</taxon>
        <taxon>Pezizomycotina</taxon>
        <taxon>Eurotiomycetes</taxon>
        <taxon>Eurotiomycetidae</taxon>
        <taxon>Eurotiales</taxon>
        <taxon>Aspergillaceae</taxon>
        <taxon>Aspergillus</taxon>
        <taxon>Aspergillus subgen. Circumdati</taxon>
    </lineage>
</organism>
<reference evidence="3 4" key="1">
    <citation type="submission" date="2019-04" db="EMBL/GenBank/DDBJ databases">
        <title>Friends and foes A comparative genomics studyof 23 Aspergillus species from section Flavi.</title>
        <authorList>
            <consortium name="DOE Joint Genome Institute"/>
            <person name="Kjaerbolling I."/>
            <person name="Vesth T."/>
            <person name="Frisvad J.C."/>
            <person name="Nybo J.L."/>
            <person name="Theobald S."/>
            <person name="Kildgaard S."/>
            <person name="Isbrandt T."/>
            <person name="Kuo A."/>
            <person name="Sato A."/>
            <person name="Lyhne E.K."/>
            <person name="Kogle M.E."/>
            <person name="Wiebenga A."/>
            <person name="Kun R.S."/>
            <person name="Lubbers R.J."/>
            <person name="Makela M.R."/>
            <person name="Barry K."/>
            <person name="Chovatia M."/>
            <person name="Clum A."/>
            <person name="Daum C."/>
            <person name="Haridas S."/>
            <person name="He G."/>
            <person name="LaButti K."/>
            <person name="Lipzen A."/>
            <person name="Mondo S."/>
            <person name="Riley R."/>
            <person name="Salamov A."/>
            <person name="Simmons B.A."/>
            <person name="Magnuson J.K."/>
            <person name="Henrissat B."/>
            <person name="Mortensen U.H."/>
            <person name="Larsen T.O."/>
            <person name="Devries R.P."/>
            <person name="Grigoriev I.V."/>
            <person name="Machida M."/>
            <person name="Baker S.E."/>
            <person name="Andersen M.R."/>
        </authorList>
    </citation>
    <scope>NUCLEOTIDE SEQUENCE [LARGE SCALE GENOMIC DNA]</scope>
    <source>
        <strain evidence="3 4">IBT 29228</strain>
    </source>
</reference>
<dbReference type="EMBL" id="ML736280">
    <property type="protein sequence ID" value="KAE8374591.1"/>
    <property type="molecule type" value="Genomic_DNA"/>
</dbReference>
<gene>
    <name evidence="3" type="ORF">BDV26DRAFT_269587</name>
</gene>
<keyword evidence="2" id="KW-1133">Transmembrane helix</keyword>
<protein>
    <submittedName>
        <fullName evidence="3">Uncharacterized protein</fullName>
    </submittedName>
</protein>